<feature type="domain" description="PafC HTH" evidence="3">
    <location>
        <begin position="7"/>
        <end position="119"/>
    </location>
</feature>
<dbReference type="InterPro" id="IPR028349">
    <property type="entry name" value="PafC-like"/>
</dbReference>
<accession>A0ABP8JCW1</accession>
<dbReference type="InterPro" id="IPR057727">
    <property type="entry name" value="WCX_dom"/>
</dbReference>
<evidence type="ECO:0000259" key="4">
    <source>
        <dbReference type="Pfam" id="PF25583"/>
    </source>
</evidence>
<dbReference type="Pfam" id="PF25583">
    <property type="entry name" value="WCX"/>
    <property type="match status" value="1"/>
</dbReference>
<proteinExistence type="predicted"/>
<evidence type="ECO:0000259" key="3">
    <source>
        <dbReference type="Pfam" id="PF19187"/>
    </source>
</evidence>
<dbReference type="InterPro" id="IPR026881">
    <property type="entry name" value="WYL_dom"/>
</dbReference>
<dbReference type="PROSITE" id="PS52050">
    <property type="entry name" value="WYL"/>
    <property type="match status" value="1"/>
</dbReference>
<dbReference type="Pfam" id="PF13280">
    <property type="entry name" value="WYL"/>
    <property type="match status" value="1"/>
</dbReference>
<feature type="domain" description="WCX" evidence="4">
    <location>
        <begin position="239"/>
        <end position="309"/>
    </location>
</feature>
<dbReference type="Pfam" id="PF19187">
    <property type="entry name" value="HTH_PafC"/>
    <property type="match status" value="1"/>
</dbReference>
<feature type="region of interest" description="Disordered" evidence="1">
    <location>
        <begin position="209"/>
        <end position="237"/>
    </location>
</feature>
<dbReference type="PANTHER" id="PTHR34580">
    <property type="match status" value="1"/>
</dbReference>
<dbReference type="PANTHER" id="PTHR34580:SF1">
    <property type="entry name" value="PROTEIN PAFC"/>
    <property type="match status" value="1"/>
</dbReference>
<sequence length="324" mass="34046">MTTTASTRLARLLGLVPYLIENPGADLHRTAAVFGVTVAELVDDLELLFVTGRPGRMPDDLIEASWEDGRIHLGNADEVSVPVRLTRDESTSLLVALDYLASLDPDRQAAIASTRDKIRTAAGLQDERPSIDVGVPELDRELAAEIRGAAAAGTGLDIRYYVPSRDELTARTVTPRSLRLTGQWYMDAYCHTSGGERSFAVDNIRSAAPTTAPAAPPAPTDEADAGSGAGAGPDESGTAVTLALAPAAAWLADELDPLDRAHDTHGPGTVTMTLRVLSDTWLTRLLLQHGRHVLAVSPPEAADGAISAIAGTAPGADDSHVGRD</sequence>
<organism evidence="5 6">
    <name type="scientific">Brevibacterium pityocampae</name>
    <dbReference type="NCBI Taxonomy" id="506594"/>
    <lineage>
        <taxon>Bacteria</taxon>
        <taxon>Bacillati</taxon>
        <taxon>Actinomycetota</taxon>
        <taxon>Actinomycetes</taxon>
        <taxon>Micrococcales</taxon>
        <taxon>Brevibacteriaceae</taxon>
        <taxon>Brevibacterium</taxon>
    </lineage>
</organism>
<protein>
    <submittedName>
        <fullName evidence="5">YafY family protein</fullName>
    </submittedName>
</protein>
<feature type="domain" description="WYL" evidence="2">
    <location>
        <begin position="143"/>
        <end position="208"/>
    </location>
</feature>
<dbReference type="EMBL" id="BAABGL010000006">
    <property type="protein sequence ID" value="GAA4388855.1"/>
    <property type="molecule type" value="Genomic_DNA"/>
</dbReference>
<comment type="caution">
    <text evidence="5">The sequence shown here is derived from an EMBL/GenBank/DDBJ whole genome shotgun (WGS) entry which is preliminary data.</text>
</comment>
<dbReference type="Proteomes" id="UP001500642">
    <property type="component" value="Unassembled WGS sequence"/>
</dbReference>
<evidence type="ECO:0000313" key="6">
    <source>
        <dbReference type="Proteomes" id="UP001500642"/>
    </source>
</evidence>
<dbReference type="InterPro" id="IPR043839">
    <property type="entry name" value="PafC_HTH"/>
</dbReference>
<evidence type="ECO:0000259" key="2">
    <source>
        <dbReference type="Pfam" id="PF13280"/>
    </source>
</evidence>
<keyword evidence="6" id="KW-1185">Reference proteome</keyword>
<dbReference type="InterPro" id="IPR051534">
    <property type="entry name" value="CBASS_pafABC_assoc_protein"/>
</dbReference>
<reference evidence="6" key="1">
    <citation type="journal article" date="2019" name="Int. J. Syst. Evol. Microbiol.">
        <title>The Global Catalogue of Microorganisms (GCM) 10K type strain sequencing project: providing services to taxonomists for standard genome sequencing and annotation.</title>
        <authorList>
            <consortium name="The Broad Institute Genomics Platform"/>
            <consortium name="The Broad Institute Genome Sequencing Center for Infectious Disease"/>
            <person name="Wu L."/>
            <person name="Ma J."/>
        </authorList>
    </citation>
    <scope>NUCLEOTIDE SEQUENCE [LARGE SCALE GENOMIC DNA]</scope>
    <source>
        <strain evidence="6">JCM 17808</strain>
    </source>
</reference>
<gene>
    <name evidence="5" type="ORF">GCM10023167_14020</name>
</gene>
<dbReference type="PIRSF" id="PIRSF016838">
    <property type="entry name" value="PafC"/>
    <property type="match status" value="1"/>
</dbReference>
<evidence type="ECO:0000313" key="5">
    <source>
        <dbReference type="EMBL" id="GAA4388855.1"/>
    </source>
</evidence>
<dbReference type="RefSeq" id="WP_247424601.1">
    <property type="nucleotide sequence ID" value="NZ_BAABGL010000006.1"/>
</dbReference>
<name>A0ABP8JCW1_9MICO</name>
<evidence type="ECO:0000256" key="1">
    <source>
        <dbReference type="SAM" id="MobiDB-lite"/>
    </source>
</evidence>